<feature type="region of interest" description="Disordered" evidence="1">
    <location>
        <begin position="759"/>
        <end position="819"/>
    </location>
</feature>
<feature type="transmembrane region" description="Helical" evidence="2">
    <location>
        <begin position="218"/>
        <end position="242"/>
    </location>
</feature>
<name>A0AAJ5RQL3_9BACI</name>
<dbReference type="EMBL" id="CP113528">
    <property type="protein sequence ID" value="WDV09261.1"/>
    <property type="molecule type" value="Genomic_DNA"/>
</dbReference>
<feature type="chain" id="PRO_5042566944" description="Conjugal transfer protein TrbL" evidence="3">
    <location>
        <begin position="25"/>
        <end position="925"/>
    </location>
</feature>
<protein>
    <recommendedName>
        <fullName evidence="6">Conjugal transfer protein TrbL</fullName>
    </recommendedName>
</protein>
<keyword evidence="4" id="KW-0614">Plasmid</keyword>
<feature type="transmembrane region" description="Helical" evidence="2">
    <location>
        <begin position="126"/>
        <end position="147"/>
    </location>
</feature>
<keyword evidence="2" id="KW-0812">Transmembrane</keyword>
<dbReference type="KEGG" id="liu:OU989_23520"/>
<keyword evidence="2" id="KW-0472">Membrane</keyword>
<evidence type="ECO:0000256" key="2">
    <source>
        <dbReference type="SAM" id="Phobius"/>
    </source>
</evidence>
<organism evidence="4 5">
    <name type="scientific">Lysinibacillus irui</name>
    <dbReference type="NCBI Taxonomy" id="2998077"/>
    <lineage>
        <taxon>Bacteria</taxon>
        <taxon>Bacillati</taxon>
        <taxon>Bacillota</taxon>
        <taxon>Bacilli</taxon>
        <taxon>Bacillales</taxon>
        <taxon>Bacillaceae</taxon>
        <taxon>Lysinibacillus</taxon>
    </lineage>
</organism>
<feature type="compositionally biased region" description="Low complexity" evidence="1">
    <location>
        <begin position="695"/>
        <end position="712"/>
    </location>
</feature>
<feature type="transmembrane region" description="Helical" evidence="2">
    <location>
        <begin position="337"/>
        <end position="356"/>
    </location>
</feature>
<dbReference type="RefSeq" id="WP_274797481.1">
    <property type="nucleotide sequence ID" value="NZ_CP113528.1"/>
</dbReference>
<reference evidence="4" key="1">
    <citation type="submission" date="2022-11" db="EMBL/GenBank/DDBJ databases">
        <title>Lysinibacillus irui.</title>
        <authorList>
            <person name="Akintayo S.O."/>
        </authorList>
    </citation>
    <scope>NUCLEOTIDE SEQUENCE</scope>
    <source>
        <strain evidence="4">IRB4-01</strain>
        <plasmid evidence="4">unnamed</plasmid>
    </source>
</reference>
<keyword evidence="3" id="KW-0732">Signal</keyword>
<evidence type="ECO:0000313" key="4">
    <source>
        <dbReference type="EMBL" id="WDV09261.1"/>
    </source>
</evidence>
<gene>
    <name evidence="4" type="ORF">OU989_23520</name>
</gene>
<feature type="region of interest" description="Disordered" evidence="1">
    <location>
        <begin position="695"/>
        <end position="720"/>
    </location>
</feature>
<evidence type="ECO:0000256" key="1">
    <source>
        <dbReference type="SAM" id="MobiDB-lite"/>
    </source>
</evidence>
<dbReference type="Proteomes" id="UP001219585">
    <property type="component" value="Plasmid unnamed"/>
</dbReference>
<proteinExistence type="predicted"/>
<evidence type="ECO:0008006" key="6">
    <source>
        <dbReference type="Google" id="ProtNLM"/>
    </source>
</evidence>
<keyword evidence="2" id="KW-1133">Transmembrane helix</keyword>
<feature type="transmembrane region" description="Helical" evidence="2">
    <location>
        <begin position="248"/>
        <end position="268"/>
    </location>
</feature>
<feature type="signal peptide" evidence="3">
    <location>
        <begin position="1"/>
        <end position="24"/>
    </location>
</feature>
<dbReference type="AlphaFoldDB" id="A0AAJ5RQL3"/>
<accession>A0AAJ5RQL3</accession>
<evidence type="ECO:0000313" key="5">
    <source>
        <dbReference type="Proteomes" id="UP001219585"/>
    </source>
</evidence>
<feature type="compositionally biased region" description="Polar residues" evidence="1">
    <location>
        <begin position="762"/>
        <end position="813"/>
    </location>
</feature>
<feature type="transmembrane region" description="Helical" evidence="2">
    <location>
        <begin position="307"/>
        <end position="325"/>
    </location>
</feature>
<feature type="transmembrane region" description="Helical" evidence="2">
    <location>
        <begin position="159"/>
        <end position="176"/>
    </location>
</feature>
<geneLocation type="plasmid" evidence="4 5">
    <name>unnamed</name>
</geneLocation>
<feature type="transmembrane region" description="Helical" evidence="2">
    <location>
        <begin position="280"/>
        <end position="301"/>
    </location>
</feature>
<evidence type="ECO:0000256" key="3">
    <source>
        <dbReference type="SAM" id="SignalP"/>
    </source>
</evidence>
<sequence>MSKVKMLLLLLISTFLLSPITAYANTETNGIDTKYSLGSFPCGDPLISKDVKDQIEKYKEDEANMAEKFLTSQVENVFNIGDINGMSTLVFGNPYCIWAGKKAEMSADGIFTIDERKKIIDPLLKLFGSVFFLVLTLAMLLTGLKTMGNSVRGQAMDEFWSDAKMWIVALFLAFFYNDLTNWLFQINAAIVLDIKGLLEAQTDNLDNISTMSSVTDFFPGLMGSFLIVALGEWVLAGILNVVYLARKVIILLLLILGMVAIYSLMFAKTRAFFGNWFREILGNVFLQSIHAIVFYGMIMFAELGASPFFKIGLMIMFIPISGMISKLLNIGDSSTKVGSALTMVGLGGMVSTMMLASQAKSVMYGGSLSNGGLFNNNNSTSSSGGDSLTSLANSLANDSASTSISSSAAGTNSSLFNMAKETSSKLGGFVGAGAGVVAGPMGAGIGAKVGGAVGGGLVQMGRNMGVGISNIHSNFNQARKFSNENGTGFKALFGSNANFDTLNARRQTMGNFGESIGVMLAGQRGAAIGRNAGFALSGVSRQRLATEMSSSFNMRDASGNLQATTFNALAQKYPNADMKWMQTNQGSGFYVSTNDGWKQVGLTGAADSSLKDGQARVMDYKLADPSLNYEYQSNGTYKAPSHSSSLSEAAITSPVNTTFDSSLASNISSVPTFEEAMAGGHVAAPLGSSFNGSVSSVDSVVSSSSSTQGSVSINQPATSGVTDTSAVFNQQSTTGFTDSVTSVSGSNVNATTDSVARIDSYTPMSDVSQPSVTRNVDNGNPGTVQSQSTTQNHSDSSLNTLPPQSVQGTNAQEQRMETVGLQGSTPSVMRKSEAYIVNTGESNLAMNPKTVQQVASTNVAKHQDPGFNAKKVNPDAYVYHNVSGADTRTSSDRAADKVHGVSKISNVWKSKAQNQAKSQRVKKIV</sequence>